<dbReference type="AlphaFoldDB" id="A0A5K1U1H7"/>
<keyword evidence="1" id="KW-0175">Coiled coil</keyword>
<dbReference type="Proteomes" id="UP000078387">
    <property type="component" value="Unassembled WGS sequence"/>
</dbReference>
<dbReference type="VEuPathDB" id="AmoebaDB:EHI7A_005740"/>
<accession>A0A5K1U1H7</accession>
<evidence type="ECO:0000313" key="3">
    <source>
        <dbReference type="Proteomes" id="UP000078387"/>
    </source>
</evidence>
<comment type="caution">
    <text evidence="2">The sequence shown here is derived from an EMBL/GenBank/DDBJ whole genome shotgun (WGS) entry which is preliminary data.</text>
</comment>
<sequence>MDPTNFLIQYNEFIEDIKENIEMIKVLDDRIRDRKQILLMNNDEKVAEIERLRKKVTSYEKEQRKTENENEKIEDMSPEEIKAKYIKQKVLLGKCRVAVEYFKTGRDQALQEVDKLKKQIEDKTDSFKNTIVCDVKKEIEDMRSFQEIQSNNHLKNLKILEDQSKLYHAYWQQTKTDFSDFKKESEDKIKKLSDINENLSRGIKERDEKIKDLNGIIENLNHTDAYLKSTTPTIVSEESKELEQQKTVEIKGTTQPLSVQPGILPVEEGYSSTNKEDDKGTVVRKDTLTINQQKSLSQTLPKSIEVKDTKEVPQTEIQQEVPKENMMGQIPKLEEIKQTNNINDKSLETKKAILAKGLAYLIHAQSDN</sequence>
<evidence type="ECO:0000313" key="2">
    <source>
        <dbReference type="EMBL" id="GAT94995.1"/>
    </source>
</evidence>
<dbReference type="EMBL" id="BDEQ01000001">
    <property type="protein sequence ID" value="GAT94995.1"/>
    <property type="molecule type" value="Genomic_DNA"/>
</dbReference>
<dbReference type="VEuPathDB" id="AmoebaDB:EHI8A_004000"/>
<protein>
    <submittedName>
        <fullName evidence="2">Uncharacterized protein</fullName>
    </submittedName>
</protein>
<dbReference type="VEuPathDB" id="AmoebaDB:EHI_169970"/>
<gene>
    <name evidence="2" type="ORF">CL6EHI_169970</name>
</gene>
<organism evidence="2 3">
    <name type="scientific">Entamoeba histolytica</name>
    <dbReference type="NCBI Taxonomy" id="5759"/>
    <lineage>
        <taxon>Eukaryota</taxon>
        <taxon>Amoebozoa</taxon>
        <taxon>Evosea</taxon>
        <taxon>Archamoebae</taxon>
        <taxon>Mastigamoebida</taxon>
        <taxon>Entamoebidae</taxon>
        <taxon>Entamoeba</taxon>
    </lineage>
</organism>
<dbReference type="OMA" id="TIPLEGY"/>
<evidence type="ECO:0000256" key="1">
    <source>
        <dbReference type="SAM" id="Coils"/>
    </source>
</evidence>
<feature type="coiled-coil region" evidence="1">
    <location>
        <begin position="35"/>
        <end position="76"/>
    </location>
</feature>
<dbReference type="VEuPathDB" id="AmoebaDB:EHI5A_016950"/>
<dbReference type="VEuPathDB" id="AmoebaDB:KM1_017350"/>
<proteinExistence type="predicted"/>
<reference evidence="2 3" key="1">
    <citation type="submission" date="2016-05" db="EMBL/GenBank/DDBJ databases">
        <title>First whole genome sequencing of Entamoeba histolytica HM1:IMSS-clone-6.</title>
        <authorList>
            <person name="Mukherjee Avik.K."/>
            <person name="Izumyama S."/>
            <person name="Nakada-Tsukui K."/>
            <person name="Nozaki T."/>
        </authorList>
    </citation>
    <scope>NUCLEOTIDE SEQUENCE [LARGE SCALE GENOMIC DNA]</scope>
    <source>
        <strain evidence="2 3">HM1:IMSS clone 6</strain>
    </source>
</reference>
<name>A0A5K1U1H7_ENTHI</name>